<feature type="compositionally biased region" description="Low complexity" evidence="1">
    <location>
        <begin position="34"/>
        <end position="43"/>
    </location>
</feature>
<protein>
    <submittedName>
        <fullName evidence="2">Uncharacterized protein</fullName>
    </submittedName>
</protein>
<dbReference type="OrthoDB" id="4022097at2759"/>
<comment type="caution">
    <text evidence="2">The sequence shown here is derived from an EMBL/GenBank/DDBJ whole genome shotgun (WGS) entry which is preliminary data.</text>
</comment>
<feature type="region of interest" description="Disordered" evidence="1">
    <location>
        <begin position="1"/>
        <end position="58"/>
    </location>
</feature>
<dbReference type="Proteomes" id="UP000669133">
    <property type="component" value="Unassembled WGS sequence"/>
</dbReference>
<evidence type="ECO:0000313" key="3">
    <source>
        <dbReference type="Proteomes" id="UP000669133"/>
    </source>
</evidence>
<organism evidence="2 3">
    <name type="scientific">Candida metapsilosis</name>
    <dbReference type="NCBI Taxonomy" id="273372"/>
    <lineage>
        <taxon>Eukaryota</taxon>
        <taxon>Fungi</taxon>
        <taxon>Dikarya</taxon>
        <taxon>Ascomycota</taxon>
        <taxon>Saccharomycotina</taxon>
        <taxon>Pichiomycetes</taxon>
        <taxon>Debaryomycetaceae</taxon>
        <taxon>Candida/Lodderomyces clade</taxon>
        <taxon>Candida</taxon>
    </lineage>
</organism>
<sequence>MASDWAAKLAQAAPTQPKSATQTPSQAKPDKTSKSTTRPTSRSSPPPPKGAQQTTTSASFNAQQVQQYLQSNYESYLTKARQDKEGEHYKIYRSLESSNQWETQVKSSARNVLRNQSQSNTIDILFEINRSVFQQRQGEKKQ</sequence>
<evidence type="ECO:0000313" key="2">
    <source>
        <dbReference type="EMBL" id="KAG5422297.1"/>
    </source>
</evidence>
<proteinExistence type="predicted"/>
<accession>A0A8H7ZLT1</accession>
<name>A0A8H7ZLT1_9ASCO</name>
<dbReference type="AlphaFoldDB" id="A0A8H7ZLT1"/>
<feature type="compositionally biased region" description="Polar residues" evidence="1">
    <location>
        <begin position="13"/>
        <end position="26"/>
    </location>
</feature>
<evidence type="ECO:0000256" key="1">
    <source>
        <dbReference type="SAM" id="MobiDB-lite"/>
    </source>
</evidence>
<dbReference type="GeneID" id="93650021"/>
<dbReference type="RefSeq" id="XP_067551413.1">
    <property type="nucleotide sequence ID" value="XM_067690132.1"/>
</dbReference>
<reference evidence="2 3" key="1">
    <citation type="submission" date="2020-12" db="EMBL/GenBank/DDBJ databases">
        <title>Effect of drift, selection, and recombination on the evolution of hybrid genomes in Candida yeast pathogens.</title>
        <authorList>
            <person name="Mixao V."/>
            <person name="Ksiezopolska E."/>
            <person name="Saus E."/>
            <person name="Boekhout T."/>
            <person name="Gacser A."/>
            <person name="Gabaldon T."/>
        </authorList>
    </citation>
    <scope>NUCLEOTIDE SEQUENCE [LARGE SCALE GENOMIC DNA]</scope>
    <source>
        <strain evidence="2 3">BP57</strain>
    </source>
</reference>
<dbReference type="EMBL" id="JAEOAQ010000001">
    <property type="protein sequence ID" value="KAG5422297.1"/>
    <property type="molecule type" value="Genomic_DNA"/>
</dbReference>
<gene>
    <name evidence="2" type="ORF">I9W82_001392</name>
</gene>
<keyword evidence="3" id="KW-1185">Reference proteome</keyword>